<accession>A0A5P2AYD3</accession>
<sequence length="275" mass="30123">MSELFDLAGKTLSGLGSLRWIRVSGGRHPMYGYHQVPFLGWRFEEPSAEKLRRIERAVATTPTQVDWRIDTSRRNWLLAPARILGDGENPAASPAFGDRVKSAMQDQDFCIRAWADLDAMLRTLRDLQPALKMTFTVRPGQGEPSAFDLGDITCEGESGAVGSAGHVPDQGMMIHLSVPLLLDALRPLFTGRQKTASFVGTGTSFRLDFSLDRKETVSVSAQGTTVGTCSLEELADSVLRPAQEFAEKALSALPEEDGARSDFAASMERFRESLT</sequence>
<dbReference type="Proteomes" id="UP000324106">
    <property type="component" value="Chromosome"/>
</dbReference>
<reference evidence="1 2" key="1">
    <citation type="submission" date="2018-05" db="EMBL/GenBank/DDBJ databases">
        <title>Streptomyces venezuelae.</title>
        <authorList>
            <person name="Kim W."/>
            <person name="Lee N."/>
            <person name="Cho B.-K."/>
        </authorList>
    </citation>
    <scope>NUCLEOTIDE SEQUENCE [LARGE SCALE GENOMIC DNA]</scope>
    <source>
        <strain evidence="1 2">ATCC 15068</strain>
    </source>
</reference>
<protein>
    <submittedName>
        <fullName evidence="1">Uncharacterized protein</fullName>
    </submittedName>
</protein>
<gene>
    <name evidence="1" type="ORF">DEJ46_20335</name>
</gene>
<proteinExistence type="predicted"/>
<dbReference type="EMBL" id="CP029194">
    <property type="protein sequence ID" value="QES21169.1"/>
    <property type="molecule type" value="Genomic_DNA"/>
</dbReference>
<dbReference type="AlphaFoldDB" id="A0A5P2AYD3"/>
<evidence type="ECO:0000313" key="1">
    <source>
        <dbReference type="EMBL" id="QES21169.1"/>
    </source>
</evidence>
<evidence type="ECO:0000313" key="2">
    <source>
        <dbReference type="Proteomes" id="UP000324106"/>
    </source>
</evidence>
<organism evidence="1 2">
    <name type="scientific">Streptomyces venezuelae</name>
    <dbReference type="NCBI Taxonomy" id="54571"/>
    <lineage>
        <taxon>Bacteria</taxon>
        <taxon>Bacillati</taxon>
        <taxon>Actinomycetota</taxon>
        <taxon>Actinomycetes</taxon>
        <taxon>Kitasatosporales</taxon>
        <taxon>Streptomycetaceae</taxon>
        <taxon>Streptomyces</taxon>
    </lineage>
</organism>
<name>A0A5P2AYD3_STRVZ</name>